<protein>
    <submittedName>
        <fullName evidence="1">Uncharacterized protein</fullName>
    </submittedName>
</protein>
<evidence type="ECO:0000313" key="2">
    <source>
        <dbReference type="Proteomes" id="UP000092445"/>
    </source>
</evidence>
<name>A0A1A9ZBK4_GLOPL</name>
<proteinExistence type="predicted"/>
<reference evidence="1" key="2">
    <citation type="submission" date="2020-05" db="UniProtKB">
        <authorList>
            <consortium name="EnsemblMetazoa"/>
        </authorList>
    </citation>
    <scope>IDENTIFICATION</scope>
    <source>
        <strain evidence="1">IAEA</strain>
    </source>
</reference>
<dbReference type="AlphaFoldDB" id="A0A1A9ZBK4"/>
<dbReference type="Proteomes" id="UP000092445">
    <property type="component" value="Unassembled WGS sequence"/>
</dbReference>
<dbReference type="EnsemblMetazoa" id="GPAI009680-RA">
    <property type="protein sequence ID" value="GPAI009680-PA"/>
    <property type="gene ID" value="GPAI009680"/>
</dbReference>
<accession>A0A1A9ZBK4</accession>
<organism evidence="1 2">
    <name type="scientific">Glossina pallidipes</name>
    <name type="common">Tsetse fly</name>
    <dbReference type="NCBI Taxonomy" id="7398"/>
    <lineage>
        <taxon>Eukaryota</taxon>
        <taxon>Metazoa</taxon>
        <taxon>Ecdysozoa</taxon>
        <taxon>Arthropoda</taxon>
        <taxon>Hexapoda</taxon>
        <taxon>Insecta</taxon>
        <taxon>Pterygota</taxon>
        <taxon>Neoptera</taxon>
        <taxon>Endopterygota</taxon>
        <taxon>Diptera</taxon>
        <taxon>Brachycera</taxon>
        <taxon>Muscomorpha</taxon>
        <taxon>Hippoboscoidea</taxon>
        <taxon>Glossinidae</taxon>
        <taxon>Glossina</taxon>
    </lineage>
</organism>
<keyword evidence="2" id="KW-1185">Reference proteome</keyword>
<sequence length="539" mass="62200">MSKIKANFVSTKLNLPLFLISRNRIKSEQLDNVRGLIKKGGLVSHANNCKNENNIEKETVVQRKFRNMVGDYKEDKKGLLGKCIDKKGFTSSPGHSSKETAFHLPPNRYDTSKKPFSCKEGANGAYISTIGRKPLQTSTGSNPNEYNPVVSVKDRLHNYSNNFKGVFLRNSPIPSSRTMVSSLVTCRKYPNAPGPSDYVGIKDKKTTSKPRVKVNPHCFYRNSTAPILKNVIHKRHTSFTPGPGRYETRYWKICPCPSHKIYKPDLYLLVDREKRHKLRWEEYHKINIKKYCCPDWRHVIGGGYARLFRKIFKRPQVKDFTKPTIRRPPQITKWANALHAISARVKTHRELPEKLKEINYNTTMKVMMRKHRFNKIAFGSSVRNRFPAGRRSRKSAIRGLVPKISKHTTTKFRRIINFPILDKPISAIDARYKEVPMRLAPPSLEFSKKHEFKFSPLPTAKLLLSDEELTFKQKFPKLYNNPLDPLKYIEDPDQVPKEIADEMREFVAEMQCFGGDRNDCHASFSKLSIIRSKVSSMFS</sequence>
<dbReference type="VEuPathDB" id="VectorBase:GPAI009680"/>
<reference evidence="2" key="1">
    <citation type="submission" date="2014-03" db="EMBL/GenBank/DDBJ databases">
        <authorList>
            <person name="Aksoy S."/>
            <person name="Warren W."/>
            <person name="Wilson R.K."/>
        </authorList>
    </citation>
    <scope>NUCLEOTIDE SEQUENCE [LARGE SCALE GENOMIC DNA]</scope>
    <source>
        <strain evidence="2">IAEA</strain>
    </source>
</reference>
<evidence type="ECO:0000313" key="1">
    <source>
        <dbReference type="EnsemblMetazoa" id="GPAI009680-PA"/>
    </source>
</evidence>